<keyword evidence="1 5" id="KW-0812">Transmembrane</keyword>
<feature type="transmembrane region" description="Helical" evidence="5">
    <location>
        <begin position="197"/>
        <end position="219"/>
    </location>
</feature>
<protein>
    <recommendedName>
        <fullName evidence="6">Major facilitator superfamily (MFS) profile domain-containing protein</fullName>
    </recommendedName>
</protein>
<dbReference type="GO" id="GO:0022857">
    <property type="term" value="F:transmembrane transporter activity"/>
    <property type="evidence" value="ECO:0007669"/>
    <property type="project" value="InterPro"/>
</dbReference>
<organism evidence="7 8">
    <name type="scientific">Lacipirellula parvula</name>
    <dbReference type="NCBI Taxonomy" id="2650471"/>
    <lineage>
        <taxon>Bacteria</taxon>
        <taxon>Pseudomonadati</taxon>
        <taxon>Planctomycetota</taxon>
        <taxon>Planctomycetia</taxon>
        <taxon>Pirellulales</taxon>
        <taxon>Lacipirellulaceae</taxon>
        <taxon>Lacipirellula</taxon>
    </lineage>
</organism>
<sequence>MEFEYPPLATPARGLDRHPETHPGSARANESTARDKLFYGWVMVPLATLVMISSAPGQTYGFMRFNSSIRESLSLSQTDLSAAYLLATLCAAVPLSFLGALSDRYGLKRSLLAAITAMAAACFYASTVSSGTTLFIACLGLRMVGAGLLSLLATNTLAAWFDKKLPSACGMMQFGMAASMALVPVSMMMLIDGVGWRSAYALLGIALMAVLLPLILFVYRERPSDIGQRMDGAPIPLPRGERLGEGLSASHAAATNLRLVDEDNPPSMNLGEALRTRMFWLLLISTGVWSLIGTGLLFHLESLLKVHRLSFTQTAWATPLMAISMAIMQLGSSRLIDAFPIRYLISGALCCTALTCTILATAGGSIALAAYAVFGVGQGLMTVVSSASWAQYFGPAHLGRIRGTSMTVGISCSALGPLVMGASVDLLGGFNPSLWFFTTVAVTVAVGSRLLGATDAAPAFQADVAAIDAA</sequence>
<evidence type="ECO:0000256" key="5">
    <source>
        <dbReference type="SAM" id="Phobius"/>
    </source>
</evidence>
<dbReference type="PANTHER" id="PTHR11360:SF308">
    <property type="entry name" value="BLL3089 PROTEIN"/>
    <property type="match status" value="1"/>
</dbReference>
<dbReference type="AlphaFoldDB" id="A0A5K7XPL5"/>
<evidence type="ECO:0000256" key="1">
    <source>
        <dbReference type="ARBA" id="ARBA00022692"/>
    </source>
</evidence>
<dbReference type="InterPro" id="IPR050327">
    <property type="entry name" value="Proton-linked_MCT"/>
</dbReference>
<keyword evidence="2 5" id="KW-1133">Transmembrane helix</keyword>
<dbReference type="PANTHER" id="PTHR11360">
    <property type="entry name" value="MONOCARBOXYLATE TRANSPORTER"/>
    <property type="match status" value="1"/>
</dbReference>
<evidence type="ECO:0000256" key="4">
    <source>
        <dbReference type="SAM" id="MobiDB-lite"/>
    </source>
</evidence>
<dbReference type="InterPro" id="IPR011701">
    <property type="entry name" value="MFS"/>
</dbReference>
<feature type="transmembrane region" description="Helical" evidence="5">
    <location>
        <begin position="434"/>
        <end position="452"/>
    </location>
</feature>
<dbReference type="SUPFAM" id="SSF103473">
    <property type="entry name" value="MFS general substrate transporter"/>
    <property type="match status" value="1"/>
</dbReference>
<feature type="transmembrane region" description="Helical" evidence="5">
    <location>
        <begin position="110"/>
        <end position="128"/>
    </location>
</feature>
<feature type="transmembrane region" description="Helical" evidence="5">
    <location>
        <begin position="368"/>
        <end position="389"/>
    </location>
</feature>
<feature type="transmembrane region" description="Helical" evidence="5">
    <location>
        <begin position="37"/>
        <end position="60"/>
    </location>
</feature>
<accession>A0A5K7XPL5</accession>
<proteinExistence type="predicted"/>
<evidence type="ECO:0000259" key="6">
    <source>
        <dbReference type="PROSITE" id="PS50850"/>
    </source>
</evidence>
<dbReference type="Pfam" id="PF07690">
    <property type="entry name" value="MFS_1"/>
    <property type="match status" value="1"/>
</dbReference>
<feature type="domain" description="Major facilitator superfamily (MFS) profile" evidence="6">
    <location>
        <begin position="33"/>
        <end position="456"/>
    </location>
</feature>
<evidence type="ECO:0000256" key="2">
    <source>
        <dbReference type="ARBA" id="ARBA00022989"/>
    </source>
</evidence>
<reference evidence="8" key="1">
    <citation type="submission" date="2019-10" db="EMBL/GenBank/DDBJ databases">
        <title>Lacipirellula parvula gen. nov., sp. nov., representing a lineage of planctomycetes widespread in freshwater anoxic habitats, and description of the family Lacipirellulaceae.</title>
        <authorList>
            <person name="Dedysh S.N."/>
            <person name="Kulichevskaya I.S."/>
            <person name="Beletsky A.V."/>
            <person name="Rakitin A.L."/>
            <person name="Mardanov A.V."/>
            <person name="Ivanova A.A."/>
            <person name="Saltykova V.X."/>
            <person name="Rijpstra W.I.C."/>
            <person name="Sinninghe Damste J.S."/>
            <person name="Ravin N.V."/>
        </authorList>
    </citation>
    <scope>NUCLEOTIDE SEQUENCE [LARGE SCALE GENOMIC DNA]</scope>
    <source>
        <strain evidence="8">PX69</strain>
    </source>
</reference>
<feature type="region of interest" description="Disordered" evidence="4">
    <location>
        <begin position="1"/>
        <end position="29"/>
    </location>
</feature>
<feature type="transmembrane region" description="Helical" evidence="5">
    <location>
        <begin position="310"/>
        <end position="331"/>
    </location>
</feature>
<dbReference type="Proteomes" id="UP000326837">
    <property type="component" value="Chromosome"/>
</dbReference>
<dbReference type="InterPro" id="IPR020846">
    <property type="entry name" value="MFS_dom"/>
</dbReference>
<feature type="transmembrane region" description="Helical" evidence="5">
    <location>
        <begin position="343"/>
        <end position="362"/>
    </location>
</feature>
<feature type="transmembrane region" description="Helical" evidence="5">
    <location>
        <begin position="401"/>
        <end position="422"/>
    </location>
</feature>
<dbReference type="InterPro" id="IPR036259">
    <property type="entry name" value="MFS_trans_sf"/>
</dbReference>
<keyword evidence="3 5" id="KW-0472">Membrane</keyword>
<feature type="transmembrane region" description="Helical" evidence="5">
    <location>
        <begin position="134"/>
        <end position="161"/>
    </location>
</feature>
<evidence type="ECO:0000313" key="8">
    <source>
        <dbReference type="Proteomes" id="UP000326837"/>
    </source>
</evidence>
<feature type="transmembrane region" description="Helical" evidence="5">
    <location>
        <begin position="80"/>
        <end position="98"/>
    </location>
</feature>
<dbReference type="EMBL" id="AP021861">
    <property type="protein sequence ID" value="BBO35349.1"/>
    <property type="molecule type" value="Genomic_DNA"/>
</dbReference>
<dbReference type="KEGG" id="lpav:PLANPX_4961"/>
<feature type="transmembrane region" description="Helical" evidence="5">
    <location>
        <begin position="278"/>
        <end position="298"/>
    </location>
</feature>
<gene>
    <name evidence="7" type="ORF">PLANPX_4961</name>
</gene>
<dbReference type="Gene3D" id="1.20.1250.20">
    <property type="entry name" value="MFS general substrate transporter like domains"/>
    <property type="match status" value="2"/>
</dbReference>
<evidence type="ECO:0000256" key="3">
    <source>
        <dbReference type="ARBA" id="ARBA00023136"/>
    </source>
</evidence>
<feature type="transmembrane region" description="Helical" evidence="5">
    <location>
        <begin position="173"/>
        <end position="191"/>
    </location>
</feature>
<evidence type="ECO:0000313" key="7">
    <source>
        <dbReference type="EMBL" id="BBO35349.1"/>
    </source>
</evidence>
<dbReference type="PROSITE" id="PS50850">
    <property type="entry name" value="MFS"/>
    <property type="match status" value="1"/>
</dbReference>
<name>A0A5K7XPL5_9BACT</name>
<keyword evidence="8" id="KW-1185">Reference proteome</keyword>